<dbReference type="Pfam" id="PF00025">
    <property type="entry name" value="Arf"/>
    <property type="match status" value="1"/>
</dbReference>
<dbReference type="SMART" id="SM00178">
    <property type="entry name" value="SAR"/>
    <property type="match status" value="1"/>
</dbReference>
<comment type="similarity">
    <text evidence="3 11">Belongs to the small GTPase superfamily. SAR1 family.</text>
</comment>
<dbReference type="Proteomes" id="UP001165090">
    <property type="component" value="Unassembled WGS sequence"/>
</dbReference>
<dbReference type="Gene3D" id="3.40.50.300">
    <property type="entry name" value="P-loop containing nucleotide triphosphate hydrolases"/>
    <property type="match status" value="1"/>
</dbReference>
<dbReference type="InterPro" id="IPR006687">
    <property type="entry name" value="Small_GTPase_SAR1"/>
</dbReference>
<evidence type="ECO:0000256" key="3">
    <source>
        <dbReference type="ARBA" id="ARBA00007507"/>
    </source>
</evidence>
<dbReference type="EMBL" id="BSDZ01000031">
    <property type="protein sequence ID" value="GLI66328.1"/>
    <property type="molecule type" value="Genomic_DNA"/>
</dbReference>
<keyword evidence="10" id="KW-0342">GTP-binding</keyword>
<accession>A0ABQ5SA40</accession>
<keyword evidence="13" id="KW-1185">Reference proteome</keyword>
<comment type="subcellular location">
    <subcellularLocation>
        <location evidence="1">Endoplasmic reticulum</location>
    </subcellularLocation>
    <subcellularLocation>
        <location evidence="2">Golgi apparatus</location>
    </subcellularLocation>
</comment>
<organism evidence="12 13">
    <name type="scientific">Volvox africanus</name>
    <dbReference type="NCBI Taxonomy" id="51714"/>
    <lineage>
        <taxon>Eukaryota</taxon>
        <taxon>Viridiplantae</taxon>
        <taxon>Chlorophyta</taxon>
        <taxon>core chlorophytes</taxon>
        <taxon>Chlorophyceae</taxon>
        <taxon>CS clade</taxon>
        <taxon>Chlamydomonadales</taxon>
        <taxon>Volvocaceae</taxon>
        <taxon>Volvox</taxon>
    </lineage>
</organism>
<evidence type="ECO:0000256" key="10">
    <source>
        <dbReference type="ARBA" id="ARBA00023134"/>
    </source>
</evidence>
<evidence type="ECO:0000256" key="6">
    <source>
        <dbReference type="ARBA" id="ARBA00022824"/>
    </source>
</evidence>
<gene>
    <name evidence="12" type="ORF">VaNZ11_010107</name>
</gene>
<evidence type="ECO:0008006" key="14">
    <source>
        <dbReference type="Google" id="ProtNLM"/>
    </source>
</evidence>
<keyword evidence="4 11" id="KW-0813">Transport</keyword>
<dbReference type="CDD" id="cd00879">
    <property type="entry name" value="Sar1"/>
    <property type="match status" value="1"/>
</dbReference>
<dbReference type="PANTHER" id="PTHR45684">
    <property type="entry name" value="RE74312P"/>
    <property type="match status" value="1"/>
</dbReference>
<dbReference type="PROSITE" id="PS51422">
    <property type="entry name" value="SAR1"/>
    <property type="match status" value="1"/>
</dbReference>
<sequence>MFLINWFYDILNYLGLRHKNAKILFLGLNNAGKTTLLHVLRDNRVVQHMPTQHPTSEEIQMCGVTFRTFDLGGHKLVRSVWRNYFPCVDGVIFLVDSACPERFPEAHKELMALLTEDCLRTVPFAILGNKIDLPGAASEDELRNALGLCYTTGKGKPAARGRTTAGTNQGQVGKGEERPVEVFMCSVIRRMGYSEGFRWLSQYV</sequence>
<name>A0ABQ5SA40_9CHLO</name>
<keyword evidence="8 11" id="KW-0653">Protein transport</keyword>
<dbReference type="InterPro" id="IPR027417">
    <property type="entry name" value="P-loop_NTPase"/>
</dbReference>
<dbReference type="InterPro" id="IPR006689">
    <property type="entry name" value="Small_GTPase_ARF/SAR"/>
</dbReference>
<evidence type="ECO:0000313" key="12">
    <source>
        <dbReference type="EMBL" id="GLI66328.1"/>
    </source>
</evidence>
<comment type="caution">
    <text evidence="12">The sequence shown here is derived from an EMBL/GenBank/DDBJ whole genome shotgun (WGS) entry which is preliminary data.</text>
</comment>
<proteinExistence type="inferred from homology"/>
<keyword evidence="5" id="KW-0547">Nucleotide-binding</keyword>
<evidence type="ECO:0000313" key="13">
    <source>
        <dbReference type="Proteomes" id="UP001165090"/>
    </source>
</evidence>
<reference evidence="12 13" key="1">
    <citation type="journal article" date="2023" name="IScience">
        <title>Expanded male sex-determining region conserved during the evolution of homothallism in the green alga Volvox.</title>
        <authorList>
            <person name="Yamamoto K."/>
            <person name="Matsuzaki R."/>
            <person name="Mahakham W."/>
            <person name="Heman W."/>
            <person name="Sekimoto H."/>
            <person name="Kawachi M."/>
            <person name="Minakuchi Y."/>
            <person name="Toyoda A."/>
            <person name="Nozaki H."/>
        </authorList>
    </citation>
    <scope>NUCLEOTIDE SEQUENCE [LARGE SCALE GENOMIC DNA]</scope>
    <source>
        <strain evidence="12 13">NIES-4468</strain>
    </source>
</reference>
<evidence type="ECO:0000256" key="1">
    <source>
        <dbReference type="ARBA" id="ARBA00004240"/>
    </source>
</evidence>
<protein>
    <recommendedName>
        <fullName evidence="14">Small Arf-related GTPase</fullName>
    </recommendedName>
</protein>
<keyword evidence="9 11" id="KW-0333">Golgi apparatus</keyword>
<dbReference type="PRINTS" id="PR00328">
    <property type="entry name" value="SAR1GTPBP"/>
</dbReference>
<evidence type="ECO:0000256" key="4">
    <source>
        <dbReference type="ARBA" id="ARBA00022448"/>
    </source>
</evidence>
<dbReference type="InterPro" id="IPR005225">
    <property type="entry name" value="Small_GTP-bd"/>
</dbReference>
<keyword evidence="7 11" id="KW-0931">ER-Golgi transport</keyword>
<dbReference type="SMART" id="SM00177">
    <property type="entry name" value="ARF"/>
    <property type="match status" value="1"/>
</dbReference>
<dbReference type="NCBIfam" id="TIGR00231">
    <property type="entry name" value="small_GTP"/>
    <property type="match status" value="1"/>
</dbReference>
<keyword evidence="6 11" id="KW-0256">Endoplasmic reticulum</keyword>
<dbReference type="PROSITE" id="PS51417">
    <property type="entry name" value="ARF"/>
    <property type="match status" value="1"/>
</dbReference>
<evidence type="ECO:0000256" key="11">
    <source>
        <dbReference type="RuleBase" id="RU003926"/>
    </source>
</evidence>
<evidence type="ECO:0000256" key="5">
    <source>
        <dbReference type="ARBA" id="ARBA00022741"/>
    </source>
</evidence>
<evidence type="ECO:0000256" key="2">
    <source>
        <dbReference type="ARBA" id="ARBA00004555"/>
    </source>
</evidence>
<evidence type="ECO:0000256" key="9">
    <source>
        <dbReference type="ARBA" id="ARBA00023034"/>
    </source>
</evidence>
<evidence type="ECO:0000256" key="8">
    <source>
        <dbReference type="ARBA" id="ARBA00022927"/>
    </source>
</evidence>
<dbReference type="SUPFAM" id="SSF52540">
    <property type="entry name" value="P-loop containing nucleoside triphosphate hydrolases"/>
    <property type="match status" value="1"/>
</dbReference>
<evidence type="ECO:0000256" key="7">
    <source>
        <dbReference type="ARBA" id="ARBA00022892"/>
    </source>
</evidence>